<feature type="transmembrane region" description="Helical" evidence="1">
    <location>
        <begin position="9"/>
        <end position="27"/>
    </location>
</feature>
<proteinExistence type="predicted"/>
<dbReference type="EMBL" id="FRFE01000028">
    <property type="protein sequence ID" value="SHO51714.1"/>
    <property type="molecule type" value="Genomic_DNA"/>
</dbReference>
<organism evidence="2 3">
    <name type="scientific">Desulfopila aestuarii DSM 18488</name>
    <dbReference type="NCBI Taxonomy" id="1121416"/>
    <lineage>
        <taxon>Bacteria</taxon>
        <taxon>Pseudomonadati</taxon>
        <taxon>Thermodesulfobacteriota</taxon>
        <taxon>Desulfobulbia</taxon>
        <taxon>Desulfobulbales</taxon>
        <taxon>Desulfocapsaceae</taxon>
        <taxon>Desulfopila</taxon>
    </lineage>
</organism>
<protein>
    <submittedName>
        <fullName evidence="2">Uncharacterized protein</fullName>
    </submittedName>
</protein>
<dbReference type="STRING" id="1121416.SAMN02745220_04187"/>
<gene>
    <name evidence="2" type="ORF">SAMN02745220_04187</name>
</gene>
<keyword evidence="3" id="KW-1185">Reference proteome</keyword>
<sequence>MRLSLLRLYWIRIFGALFALIFAVFYLMGLEGLSVACFGMMALAITILTIRIRNNTLPASCDLCGAPSTITAEYDAGFANARLILNCRRCGRVINGRPGSMKPQKE</sequence>
<evidence type="ECO:0000313" key="3">
    <source>
        <dbReference type="Proteomes" id="UP000184603"/>
    </source>
</evidence>
<dbReference type="AlphaFoldDB" id="A0A1M7YGE8"/>
<keyword evidence="1" id="KW-0812">Transmembrane</keyword>
<feature type="transmembrane region" description="Helical" evidence="1">
    <location>
        <begin position="33"/>
        <end position="50"/>
    </location>
</feature>
<name>A0A1M7YGE8_9BACT</name>
<dbReference type="OrthoDB" id="5432791at2"/>
<keyword evidence="1" id="KW-1133">Transmembrane helix</keyword>
<evidence type="ECO:0000313" key="2">
    <source>
        <dbReference type="EMBL" id="SHO51714.1"/>
    </source>
</evidence>
<evidence type="ECO:0000256" key="1">
    <source>
        <dbReference type="SAM" id="Phobius"/>
    </source>
</evidence>
<accession>A0A1M7YGE8</accession>
<dbReference type="Proteomes" id="UP000184603">
    <property type="component" value="Unassembled WGS sequence"/>
</dbReference>
<reference evidence="2 3" key="1">
    <citation type="submission" date="2016-12" db="EMBL/GenBank/DDBJ databases">
        <authorList>
            <person name="Song W.-J."/>
            <person name="Kurnit D.M."/>
        </authorList>
    </citation>
    <scope>NUCLEOTIDE SEQUENCE [LARGE SCALE GENOMIC DNA]</scope>
    <source>
        <strain evidence="2 3">DSM 18488</strain>
    </source>
</reference>
<keyword evidence="1" id="KW-0472">Membrane</keyword>
<dbReference type="RefSeq" id="WP_073615611.1">
    <property type="nucleotide sequence ID" value="NZ_FRFE01000028.1"/>
</dbReference>